<dbReference type="InterPro" id="IPR011050">
    <property type="entry name" value="Pectin_lyase_fold/virulence"/>
</dbReference>
<name>V9V8R0_9PSED</name>
<sequence length="254" mass="26317">MSLESQIADLVSSSNALIAYFNGKKGAIDSAVAAAIAAVPETTRSWYVDQANGLDTNAGTQAAPFRTLEKAINSTPRSGLCLILLMGDYDLRTVPVASCATVRITGLVVNGVRPKFRPAYIPTLDANGAITANVMAGFSLPLGNITISLRYLDLVLPTSDGVTPAPSTSSSGALIRASSTTDRPVTLNVVFEQMNVTKGSGWAGSLIGVSNVTAIFACSTSTFPSDFAGRYVSDVAAGTLTKDLGNFISNLVSL</sequence>
<dbReference type="SUPFAM" id="SSF51126">
    <property type="entry name" value="Pectin lyase-like"/>
    <property type="match status" value="1"/>
</dbReference>
<dbReference type="KEGG" id="pmot:X970_11990"/>
<dbReference type="Gene3D" id="2.160.20.10">
    <property type="entry name" value="Single-stranded right-handed beta-helix, Pectin lyase-like"/>
    <property type="match status" value="1"/>
</dbReference>
<evidence type="ECO:0000313" key="1">
    <source>
        <dbReference type="EMBL" id="AHC91102.1"/>
    </source>
</evidence>
<dbReference type="Proteomes" id="UP000018660">
    <property type="component" value="Chromosome"/>
</dbReference>
<gene>
    <name evidence="1" type="ORF">X970_11990</name>
</gene>
<proteinExistence type="predicted"/>
<dbReference type="HOGENOM" id="CLU_1141817_0_0_6"/>
<dbReference type="EMBL" id="CP006979">
    <property type="protein sequence ID" value="AHC91102.1"/>
    <property type="molecule type" value="Genomic_DNA"/>
</dbReference>
<evidence type="ECO:0000313" key="2">
    <source>
        <dbReference type="Proteomes" id="UP000018660"/>
    </source>
</evidence>
<dbReference type="AlphaFoldDB" id="V9V8R0"/>
<dbReference type="PATRIC" id="fig|1435058.3.peg.2327"/>
<reference evidence="1 2" key="1">
    <citation type="submission" date="2013-12" db="EMBL/GenBank/DDBJ databases">
        <title>Complete Genomes of Pseudomonas monteilii SB3078 and SB3101, two Benzene, Toluene and Ethylbenzene Degrading Bacteria used for Bioaugmentation.</title>
        <authorList>
            <person name="Dueholm M.S."/>
            <person name="Albertsen M."/>
            <person name="D'Imperio S."/>
            <person name="Tale V.P."/>
            <person name="Lewis D."/>
            <person name="Nilsen P.H."/>
            <person name="Nielsen J.L."/>
        </authorList>
    </citation>
    <scope>NUCLEOTIDE SEQUENCE [LARGE SCALE GENOMIC DNA]</scope>
    <source>
        <strain evidence="1 2">SB3101</strain>
    </source>
</reference>
<protein>
    <submittedName>
        <fullName evidence="1">Uncharacterized protein</fullName>
    </submittedName>
</protein>
<organism evidence="1 2">
    <name type="scientific">Pseudomonas monteilii SB3101</name>
    <dbReference type="NCBI Taxonomy" id="1435058"/>
    <lineage>
        <taxon>Bacteria</taxon>
        <taxon>Pseudomonadati</taxon>
        <taxon>Pseudomonadota</taxon>
        <taxon>Gammaproteobacteria</taxon>
        <taxon>Pseudomonadales</taxon>
        <taxon>Pseudomonadaceae</taxon>
        <taxon>Pseudomonas</taxon>
    </lineage>
</organism>
<dbReference type="InterPro" id="IPR012334">
    <property type="entry name" value="Pectin_lyas_fold"/>
</dbReference>
<dbReference type="RefSeq" id="WP_024087084.1">
    <property type="nucleotide sequence ID" value="NC_023076.1"/>
</dbReference>
<accession>V9V8R0</accession>